<dbReference type="EMBL" id="QRAO01000001">
    <property type="protein sequence ID" value="RDK88720.1"/>
    <property type="molecule type" value="Genomic_DNA"/>
</dbReference>
<evidence type="ECO:0000256" key="1">
    <source>
        <dbReference type="ARBA" id="ARBA00022723"/>
    </source>
</evidence>
<dbReference type="PANTHER" id="PTHR10587">
    <property type="entry name" value="GLYCOSYL TRANSFERASE-RELATED"/>
    <property type="match status" value="1"/>
</dbReference>
<evidence type="ECO:0000313" key="4">
    <source>
        <dbReference type="EMBL" id="RDK88720.1"/>
    </source>
</evidence>
<dbReference type="Pfam" id="PF01522">
    <property type="entry name" value="Polysacc_deac_1"/>
    <property type="match status" value="1"/>
</dbReference>
<dbReference type="AlphaFoldDB" id="A0A370QKZ6"/>
<dbReference type="PROSITE" id="PS51677">
    <property type="entry name" value="NODB"/>
    <property type="match status" value="1"/>
</dbReference>
<organism evidence="4 5">
    <name type="scientific">Marinirhabdus gelatinilytica</name>
    <dbReference type="NCBI Taxonomy" id="1703343"/>
    <lineage>
        <taxon>Bacteria</taxon>
        <taxon>Pseudomonadati</taxon>
        <taxon>Bacteroidota</taxon>
        <taxon>Flavobacteriia</taxon>
        <taxon>Flavobacteriales</taxon>
        <taxon>Flavobacteriaceae</taxon>
    </lineage>
</organism>
<keyword evidence="2" id="KW-0378">Hydrolase</keyword>
<evidence type="ECO:0000256" key="2">
    <source>
        <dbReference type="ARBA" id="ARBA00022801"/>
    </source>
</evidence>
<gene>
    <name evidence="4" type="ORF">C8D94_101596</name>
</gene>
<dbReference type="GO" id="GO:0016810">
    <property type="term" value="F:hydrolase activity, acting on carbon-nitrogen (but not peptide) bonds"/>
    <property type="evidence" value="ECO:0007669"/>
    <property type="project" value="InterPro"/>
</dbReference>
<dbReference type="GO" id="GO:0046872">
    <property type="term" value="F:metal ion binding"/>
    <property type="evidence" value="ECO:0007669"/>
    <property type="project" value="UniProtKB-KW"/>
</dbReference>
<dbReference type="Proteomes" id="UP000255317">
    <property type="component" value="Unassembled WGS sequence"/>
</dbReference>
<keyword evidence="1" id="KW-0479">Metal-binding</keyword>
<dbReference type="OrthoDB" id="9812065at2"/>
<dbReference type="Gene3D" id="3.20.20.370">
    <property type="entry name" value="Glycoside hydrolase/deacetylase"/>
    <property type="match status" value="1"/>
</dbReference>
<dbReference type="InterPro" id="IPR050248">
    <property type="entry name" value="Polysacc_deacetylase_ArnD"/>
</dbReference>
<dbReference type="SUPFAM" id="SSF88713">
    <property type="entry name" value="Glycoside hydrolase/deacetylase"/>
    <property type="match status" value="1"/>
</dbReference>
<proteinExistence type="predicted"/>
<accession>A0A370QKZ6</accession>
<dbReference type="InterPro" id="IPR002509">
    <property type="entry name" value="NODB_dom"/>
</dbReference>
<evidence type="ECO:0000259" key="3">
    <source>
        <dbReference type="PROSITE" id="PS51677"/>
    </source>
</evidence>
<dbReference type="GO" id="GO:0016020">
    <property type="term" value="C:membrane"/>
    <property type="evidence" value="ECO:0007669"/>
    <property type="project" value="TreeGrafter"/>
</dbReference>
<evidence type="ECO:0000313" key="5">
    <source>
        <dbReference type="Proteomes" id="UP000255317"/>
    </source>
</evidence>
<dbReference type="PANTHER" id="PTHR10587:SF133">
    <property type="entry name" value="CHITIN DEACETYLASE 1-RELATED"/>
    <property type="match status" value="1"/>
</dbReference>
<dbReference type="RefSeq" id="WP_115122397.1">
    <property type="nucleotide sequence ID" value="NZ_QRAO01000001.1"/>
</dbReference>
<reference evidence="4 5" key="1">
    <citation type="submission" date="2018-07" db="EMBL/GenBank/DDBJ databases">
        <title>Genomic Encyclopedia of Type Strains, Phase IV (KMG-IV): sequencing the most valuable type-strain genomes for metagenomic binning, comparative biology and taxonomic classification.</title>
        <authorList>
            <person name="Goeker M."/>
        </authorList>
    </citation>
    <scope>NUCLEOTIDE SEQUENCE [LARGE SCALE GENOMIC DNA]</scope>
    <source>
        <strain evidence="4 5">DSM 101478</strain>
    </source>
</reference>
<dbReference type="InterPro" id="IPR011330">
    <property type="entry name" value="Glyco_hydro/deAcase_b/a-brl"/>
</dbReference>
<protein>
    <submittedName>
        <fullName evidence="4">Peptidoglycan/xylan/chitin deacetylase (PgdA/CDA1 family)</fullName>
    </submittedName>
</protein>
<dbReference type="GO" id="GO:0005975">
    <property type="term" value="P:carbohydrate metabolic process"/>
    <property type="evidence" value="ECO:0007669"/>
    <property type="project" value="InterPro"/>
</dbReference>
<feature type="domain" description="NodB homology" evidence="3">
    <location>
        <begin position="27"/>
        <end position="209"/>
    </location>
</feature>
<comment type="caution">
    <text evidence="4">The sequence shown here is derived from an EMBL/GenBank/DDBJ whole genome shotgun (WGS) entry which is preliminary data.</text>
</comment>
<keyword evidence="5" id="KW-1185">Reference proteome</keyword>
<dbReference type="CDD" id="cd10917">
    <property type="entry name" value="CE4_NodB_like_6s_7s"/>
    <property type="match status" value="1"/>
</dbReference>
<name>A0A370QKZ6_9FLAO</name>
<sequence length="214" mass="24354">MNYLVKTPKLVQWLFPQRVWAFTPKEPNVYLTFDDGPIPEVTPWALELLKKHNAKATFFCIGDNVRKHPKIFRQLLAEGHAIGNHTQHHLKGSNTTTQKYLEDVALFEASLKNVTNSASSNLFRPPYGKMTSAQAKKLQEKGYKIIMWDVLSADFDASISEEKCLNNVLRHIQTGSIVVFHDSLKAEGKLRYVLPKVLAFIDKKGWNCASIQFP</sequence>